<comment type="caution">
    <text evidence="12">The sequence shown here is derived from an EMBL/GenBank/DDBJ whole genome shotgun (WGS) entry which is preliminary data.</text>
</comment>
<comment type="subcellular location">
    <subcellularLocation>
        <location evidence="1 9">Cell membrane</location>
        <topology evidence="1 9">Multi-pass membrane protein</topology>
    </subcellularLocation>
</comment>
<dbReference type="InterPro" id="IPR035906">
    <property type="entry name" value="MetI-like_sf"/>
</dbReference>
<dbReference type="PROSITE" id="PS50928">
    <property type="entry name" value="ABC_TM1"/>
    <property type="match status" value="1"/>
</dbReference>
<evidence type="ECO:0000256" key="2">
    <source>
        <dbReference type="ARBA" id="ARBA00007069"/>
    </source>
</evidence>
<evidence type="ECO:0000259" key="11">
    <source>
        <dbReference type="PROSITE" id="PS50928"/>
    </source>
</evidence>
<gene>
    <name evidence="12" type="primary">pstC</name>
    <name evidence="12" type="ORF">BWY73_00496</name>
</gene>
<dbReference type="NCBIfam" id="TIGR02138">
    <property type="entry name" value="phosphate_pstC"/>
    <property type="match status" value="1"/>
</dbReference>
<dbReference type="PANTHER" id="PTHR30425">
    <property type="entry name" value="PHOSPHATE TRANSPORT SYSTEM PERMEASE PROTEIN PST"/>
    <property type="match status" value="1"/>
</dbReference>
<dbReference type="Gene3D" id="1.10.3720.10">
    <property type="entry name" value="MetI-like"/>
    <property type="match status" value="1"/>
</dbReference>
<evidence type="ECO:0000256" key="5">
    <source>
        <dbReference type="ARBA" id="ARBA00022592"/>
    </source>
</evidence>
<feature type="transmembrane region" description="Helical" evidence="9">
    <location>
        <begin position="195"/>
        <end position="218"/>
    </location>
</feature>
<dbReference type="GO" id="GO:0005886">
    <property type="term" value="C:plasma membrane"/>
    <property type="evidence" value="ECO:0007669"/>
    <property type="project" value="UniProtKB-SubCell"/>
</dbReference>
<dbReference type="Pfam" id="PF00528">
    <property type="entry name" value="BPD_transp_1"/>
    <property type="match status" value="1"/>
</dbReference>
<feature type="transmembrane region" description="Helical" evidence="9">
    <location>
        <begin position="136"/>
        <end position="156"/>
    </location>
</feature>
<evidence type="ECO:0000256" key="8">
    <source>
        <dbReference type="ARBA" id="ARBA00023136"/>
    </source>
</evidence>
<dbReference type="CDD" id="cd06261">
    <property type="entry name" value="TM_PBP2"/>
    <property type="match status" value="1"/>
</dbReference>
<proteinExistence type="inferred from homology"/>
<sequence length="284" mass="30039">MRREVAGRILLVIACSSVFMLAAITFFIFREGLPLIIKTGPAAFLAGRDWAPSRGLFGIRPMILSSVWITLGALLLGIPTGVACAIYLAELAGTRLLRVLKPAIELLAGIPSVVYGFMGVAILVPLIRNLLGGPGFSLLAGCVILAVMILPTIISISTDSIRAVPPEFREASVSMGATRWQTTFHVILPAARNGILASIILGMGRAIGETMAVIMVAGNALTIPRSPLDPVRPLTSNIALEMGYATGDHQKALFATGIVLFIFILLLNILATVTARLGAGDMKR</sequence>
<protein>
    <recommendedName>
        <fullName evidence="10">Phosphate transport system permease protein</fullName>
    </recommendedName>
</protein>
<dbReference type="PANTHER" id="PTHR30425:SF1">
    <property type="entry name" value="PHOSPHATE TRANSPORT SYSTEM PERMEASE PROTEIN PSTC"/>
    <property type="match status" value="1"/>
</dbReference>
<feature type="transmembrane region" description="Helical" evidence="9">
    <location>
        <begin position="252"/>
        <end position="275"/>
    </location>
</feature>
<evidence type="ECO:0000256" key="6">
    <source>
        <dbReference type="ARBA" id="ARBA00022692"/>
    </source>
</evidence>
<evidence type="ECO:0000313" key="12">
    <source>
        <dbReference type="EMBL" id="OPZ93081.1"/>
    </source>
</evidence>
<evidence type="ECO:0000256" key="3">
    <source>
        <dbReference type="ARBA" id="ARBA00022448"/>
    </source>
</evidence>
<dbReference type="AlphaFoldDB" id="A0A1V5MJT6"/>
<dbReference type="Proteomes" id="UP000485484">
    <property type="component" value="Unassembled WGS sequence"/>
</dbReference>
<dbReference type="EMBL" id="MWAK01000046">
    <property type="protein sequence ID" value="OPZ93081.1"/>
    <property type="molecule type" value="Genomic_DNA"/>
</dbReference>
<evidence type="ECO:0000256" key="1">
    <source>
        <dbReference type="ARBA" id="ARBA00004651"/>
    </source>
</evidence>
<comment type="similarity">
    <text evidence="2 10">Belongs to the binding-protein-dependent transport system permease family. CysTW subfamily.</text>
</comment>
<keyword evidence="7 9" id="KW-1133">Transmembrane helix</keyword>
<dbReference type="SUPFAM" id="SSF161098">
    <property type="entry name" value="MetI-like"/>
    <property type="match status" value="1"/>
</dbReference>
<feature type="transmembrane region" description="Helical" evidence="9">
    <location>
        <begin position="9"/>
        <end position="29"/>
    </location>
</feature>
<reference evidence="12 13" key="1">
    <citation type="submission" date="2017-02" db="EMBL/GenBank/DDBJ databases">
        <title>Delving into the versatile metabolic prowess of the omnipresent phylum Bacteroidetes.</title>
        <authorList>
            <person name="Nobu M.K."/>
            <person name="Mei R."/>
            <person name="Narihiro T."/>
            <person name="Kuroda K."/>
            <person name="Liu W.-T."/>
        </authorList>
    </citation>
    <scope>NUCLEOTIDE SEQUENCE [LARGE SCALE GENOMIC DNA]</scope>
    <source>
        <strain evidence="12">ADurb.Bin417</strain>
    </source>
</reference>
<keyword evidence="5 10" id="KW-0592">Phosphate transport</keyword>
<evidence type="ECO:0000313" key="13">
    <source>
        <dbReference type="Proteomes" id="UP000485484"/>
    </source>
</evidence>
<feature type="transmembrane region" description="Helical" evidence="9">
    <location>
        <begin position="103"/>
        <end position="124"/>
    </location>
</feature>
<name>A0A1V5MJT6_UNCT6</name>
<keyword evidence="3 9" id="KW-0813">Transport</keyword>
<feature type="transmembrane region" description="Helical" evidence="9">
    <location>
        <begin position="67"/>
        <end position="91"/>
    </location>
</feature>
<accession>A0A1V5MJT6</accession>
<dbReference type="GO" id="GO:0005315">
    <property type="term" value="F:phosphate transmembrane transporter activity"/>
    <property type="evidence" value="ECO:0007669"/>
    <property type="project" value="InterPro"/>
</dbReference>
<feature type="domain" description="ABC transmembrane type-1" evidence="11">
    <location>
        <begin position="63"/>
        <end position="271"/>
    </location>
</feature>
<dbReference type="InterPro" id="IPR051124">
    <property type="entry name" value="Phosphate_Transport_Permease"/>
</dbReference>
<comment type="function">
    <text evidence="10">Part of the binding-protein-dependent transport system for phosphate; probably responsible for the translocation of the substrate across the membrane.</text>
</comment>
<dbReference type="GO" id="GO:0006817">
    <property type="term" value="P:phosphate ion transport"/>
    <property type="evidence" value="ECO:0007669"/>
    <property type="project" value="UniProtKB-KW"/>
</dbReference>
<dbReference type="InterPro" id="IPR000515">
    <property type="entry name" value="MetI-like"/>
</dbReference>
<evidence type="ECO:0000256" key="9">
    <source>
        <dbReference type="RuleBase" id="RU363032"/>
    </source>
</evidence>
<keyword evidence="8 9" id="KW-0472">Membrane</keyword>
<keyword evidence="6 9" id="KW-0812">Transmembrane</keyword>
<evidence type="ECO:0000256" key="10">
    <source>
        <dbReference type="RuleBase" id="RU363054"/>
    </source>
</evidence>
<evidence type="ECO:0000256" key="4">
    <source>
        <dbReference type="ARBA" id="ARBA00022475"/>
    </source>
</evidence>
<evidence type="ECO:0000256" key="7">
    <source>
        <dbReference type="ARBA" id="ARBA00022989"/>
    </source>
</evidence>
<organism evidence="12 13">
    <name type="scientific">candidate division TA06 bacterium ADurb.Bin417</name>
    <dbReference type="NCBI Taxonomy" id="1852828"/>
    <lineage>
        <taxon>Bacteria</taxon>
        <taxon>Bacteria division TA06</taxon>
    </lineage>
</organism>
<dbReference type="InterPro" id="IPR011864">
    <property type="entry name" value="Phosphate_PstC"/>
</dbReference>
<keyword evidence="4 10" id="KW-1003">Cell membrane</keyword>